<dbReference type="InterPro" id="IPR035647">
    <property type="entry name" value="EFG_III/V"/>
</dbReference>
<evidence type="ECO:0000256" key="5">
    <source>
        <dbReference type="ARBA" id="ARBA00081809"/>
    </source>
</evidence>
<dbReference type="FunFam" id="3.30.70.870:FF:000002">
    <property type="entry name" value="Translation elongation factor 2"/>
    <property type="match status" value="1"/>
</dbReference>
<comment type="caution">
    <text evidence="8">The sequence shown here is derived from an EMBL/GenBank/DDBJ whole genome shotgun (WGS) entry which is preliminary data.</text>
</comment>
<feature type="region of interest" description="Disordered" evidence="6">
    <location>
        <begin position="172"/>
        <end position="227"/>
    </location>
</feature>
<keyword evidence="3" id="KW-0378">Hydrolase</keyword>
<dbReference type="SUPFAM" id="SSF50447">
    <property type="entry name" value="Translation proteins"/>
    <property type="match status" value="1"/>
</dbReference>
<dbReference type="GO" id="GO:0043022">
    <property type="term" value="F:ribosome binding"/>
    <property type="evidence" value="ECO:0007669"/>
    <property type="project" value="TreeGrafter"/>
</dbReference>
<proteinExistence type="predicted"/>
<dbReference type="CDD" id="cd01681">
    <property type="entry name" value="aeEF2_snRNP_like_IV"/>
    <property type="match status" value="1"/>
</dbReference>
<dbReference type="Gene3D" id="2.40.30.10">
    <property type="entry name" value="Translation factors"/>
    <property type="match status" value="1"/>
</dbReference>
<dbReference type="GO" id="GO:0003924">
    <property type="term" value="F:GTPase activity"/>
    <property type="evidence" value="ECO:0007669"/>
    <property type="project" value="TreeGrafter"/>
</dbReference>
<keyword evidence="2" id="KW-0547">Nucleotide-binding</keyword>
<dbReference type="Gene3D" id="3.30.70.870">
    <property type="entry name" value="Elongation Factor G (Translational Gtpase), domain 3"/>
    <property type="match status" value="1"/>
</dbReference>
<evidence type="ECO:0000313" key="9">
    <source>
        <dbReference type="Proteomes" id="UP000749559"/>
    </source>
</evidence>
<dbReference type="SUPFAM" id="SSF54980">
    <property type="entry name" value="EF-G C-terminal domain-like"/>
    <property type="match status" value="2"/>
</dbReference>
<dbReference type="EMBL" id="CAIIXF020000177">
    <property type="protein sequence ID" value="CAH1802925.1"/>
    <property type="molecule type" value="Genomic_DNA"/>
</dbReference>
<dbReference type="OrthoDB" id="364892at2759"/>
<dbReference type="GO" id="GO:0042256">
    <property type="term" value="P:cytosolic ribosome assembly"/>
    <property type="evidence" value="ECO:0007669"/>
    <property type="project" value="TreeGrafter"/>
</dbReference>
<dbReference type="Pfam" id="PF14492">
    <property type="entry name" value="EFG_III"/>
    <property type="match status" value="1"/>
</dbReference>
<dbReference type="SUPFAM" id="SSF54211">
    <property type="entry name" value="Ribosomal protein S5 domain 2-like"/>
    <property type="match status" value="1"/>
</dbReference>
<evidence type="ECO:0000256" key="2">
    <source>
        <dbReference type="ARBA" id="ARBA00022741"/>
    </source>
</evidence>
<evidence type="ECO:0000259" key="7">
    <source>
        <dbReference type="SMART" id="SM00838"/>
    </source>
</evidence>
<feature type="domain" description="Elongation factor EFG" evidence="7">
    <location>
        <begin position="502"/>
        <end position="585"/>
    </location>
</feature>
<dbReference type="SMART" id="SM00838">
    <property type="entry name" value="EFG_C"/>
    <property type="match status" value="1"/>
</dbReference>
<dbReference type="CDD" id="cd04096">
    <property type="entry name" value="eEF2_snRNP_like_C"/>
    <property type="match status" value="1"/>
</dbReference>
<sequence length="643" mass="71726">ELNIPADTYTGDIPHVTVVTVDDLYVFMGRELEAVENIPAGNVLGIGGLEDYVLKSATISSTLNCPPFTEMQFEAAPIVRVAIEPKNTGDMSKLVHGLRLLNQADPCVELLVQETGEHVIIAAGEVHLQRCIDDITKLYAKIEVNVSPPIVPFRETIVIPPTIDMVNEVIEETNQPSRDTSKQNINRSNKQEASESNKQDMTGSSKQDDTEADTEKEGPTNGITEVKTANGRCTIGIRAAPLPEAATKLLLNNAQLLKTLAMHIKTTENESKSDNQKSLNIDVVKGLQTLKSNLTEAFNESNDPIWTDAIDRIWCVGPRHNGPNILLNRIEGYNRPSIWSAIEDSNSKLNLWEYDNSIASGFQLATLSGPICEEPMMGVGFIIEKWELHGRKHKLSTNEGTEKDDDELKSQDIIETPINTTDDKQDIEDDNTESDTDSDDHTNNEEINETTKKLSKITFVEPRSDEGPPVRQKVLAHGPFSGQLMSCVKYGCRKAFQSQPQRLMAAMYACEIQCTAEVLGKMYGVLGKRNGRILSDDMKEGTQMFNVEAVLPIIESFGFAEEIRKKTSGLASPQLKFTHWEVVDVDPYWVPTTDEEYIHFGEKADSANQAEKYMNQVRKRKGLKVQEKIVEHAEKQRTLKKNK</sequence>
<dbReference type="GO" id="GO:0005829">
    <property type="term" value="C:cytosol"/>
    <property type="evidence" value="ECO:0007669"/>
    <property type="project" value="TreeGrafter"/>
</dbReference>
<feature type="compositionally biased region" description="Acidic residues" evidence="6">
    <location>
        <begin position="425"/>
        <end position="438"/>
    </location>
</feature>
<dbReference type="InterPro" id="IPR014721">
    <property type="entry name" value="Ribsml_uS5_D2-typ_fold_subgr"/>
</dbReference>
<dbReference type="InterPro" id="IPR000640">
    <property type="entry name" value="EFG_V-like"/>
</dbReference>
<protein>
    <recommendedName>
        <fullName evidence="5">Elongation factor-like 1</fullName>
    </recommendedName>
</protein>
<dbReference type="Pfam" id="PF25118">
    <property type="entry name" value="EFL1"/>
    <property type="match status" value="1"/>
</dbReference>
<evidence type="ECO:0000256" key="1">
    <source>
        <dbReference type="ARBA" id="ARBA00022517"/>
    </source>
</evidence>
<feature type="compositionally biased region" description="Basic and acidic residues" evidence="6">
    <location>
        <begin position="189"/>
        <end position="198"/>
    </location>
</feature>
<dbReference type="InterPro" id="IPR041095">
    <property type="entry name" value="EFG_II"/>
</dbReference>
<dbReference type="InterPro" id="IPR020568">
    <property type="entry name" value="Ribosomal_Su5_D2-typ_SF"/>
</dbReference>
<evidence type="ECO:0000313" key="8">
    <source>
        <dbReference type="EMBL" id="CAH1802925.1"/>
    </source>
</evidence>
<keyword evidence="9" id="KW-1185">Reference proteome</keyword>
<dbReference type="CDD" id="cd16261">
    <property type="entry name" value="EF2_snRNP_III"/>
    <property type="match status" value="1"/>
</dbReference>
<name>A0A8S4Q9Q6_OWEFU</name>
<feature type="non-terminal residue" evidence="8">
    <location>
        <position position="1"/>
    </location>
</feature>
<evidence type="ECO:0000256" key="3">
    <source>
        <dbReference type="ARBA" id="ARBA00022801"/>
    </source>
</evidence>
<dbReference type="PANTHER" id="PTHR42908:SF3">
    <property type="entry name" value="ELONGATION FACTOR-LIKE GTPASE 1"/>
    <property type="match status" value="1"/>
</dbReference>
<gene>
    <name evidence="8" type="ORF">OFUS_LOCUS26564</name>
</gene>
<dbReference type="Gene3D" id="3.30.230.10">
    <property type="match status" value="1"/>
</dbReference>
<dbReference type="InterPro" id="IPR009000">
    <property type="entry name" value="Transl_B-barrel_sf"/>
</dbReference>
<dbReference type="InterPro" id="IPR056752">
    <property type="entry name" value="EFL1"/>
</dbReference>
<dbReference type="Gene3D" id="3.30.70.240">
    <property type="match status" value="1"/>
</dbReference>
<reference evidence="8" key="1">
    <citation type="submission" date="2022-03" db="EMBL/GenBank/DDBJ databases">
        <authorList>
            <person name="Martin C."/>
        </authorList>
    </citation>
    <scope>NUCLEOTIDE SEQUENCE</scope>
</reference>
<dbReference type="AlphaFoldDB" id="A0A8S4Q9Q6"/>
<dbReference type="FunFam" id="3.30.70.240:FF:000006">
    <property type="entry name" value="Elongation factor like GTPase 1"/>
    <property type="match status" value="1"/>
</dbReference>
<keyword evidence="4" id="KW-0342">GTP-binding</keyword>
<evidence type="ECO:0000256" key="4">
    <source>
        <dbReference type="ARBA" id="ARBA00023134"/>
    </source>
</evidence>
<dbReference type="Pfam" id="PF00679">
    <property type="entry name" value="EFG_C"/>
    <property type="match status" value="1"/>
</dbReference>
<keyword evidence="1" id="KW-0690">Ribosome biogenesis</keyword>
<dbReference type="GO" id="GO:1990904">
    <property type="term" value="C:ribonucleoprotein complex"/>
    <property type="evidence" value="ECO:0007669"/>
    <property type="project" value="TreeGrafter"/>
</dbReference>
<dbReference type="Proteomes" id="UP000749559">
    <property type="component" value="Unassembled WGS sequence"/>
</dbReference>
<evidence type="ECO:0000256" key="6">
    <source>
        <dbReference type="SAM" id="MobiDB-lite"/>
    </source>
</evidence>
<organism evidence="8 9">
    <name type="scientific">Owenia fusiformis</name>
    <name type="common">Polychaete worm</name>
    <dbReference type="NCBI Taxonomy" id="6347"/>
    <lineage>
        <taxon>Eukaryota</taxon>
        <taxon>Metazoa</taxon>
        <taxon>Spiralia</taxon>
        <taxon>Lophotrochozoa</taxon>
        <taxon>Annelida</taxon>
        <taxon>Polychaeta</taxon>
        <taxon>Sedentaria</taxon>
        <taxon>Canalipalpata</taxon>
        <taxon>Sabellida</taxon>
        <taxon>Oweniida</taxon>
        <taxon>Oweniidae</taxon>
        <taxon>Owenia</taxon>
    </lineage>
</organism>
<feature type="region of interest" description="Disordered" evidence="6">
    <location>
        <begin position="395"/>
        <end position="446"/>
    </location>
</feature>
<dbReference type="GO" id="GO:0005525">
    <property type="term" value="F:GTP binding"/>
    <property type="evidence" value="ECO:0007669"/>
    <property type="project" value="UniProtKB-KW"/>
</dbReference>
<dbReference type="PANTHER" id="PTHR42908">
    <property type="entry name" value="TRANSLATION ELONGATION FACTOR-RELATED"/>
    <property type="match status" value="1"/>
</dbReference>
<feature type="compositionally biased region" description="Basic and acidic residues" evidence="6">
    <location>
        <begin position="206"/>
        <end position="218"/>
    </location>
</feature>
<accession>A0A8S4Q9Q6</accession>
<feature type="compositionally biased region" description="Polar residues" evidence="6">
    <location>
        <begin position="172"/>
        <end position="188"/>
    </location>
</feature>